<keyword evidence="1" id="KW-0805">Transcription regulation</keyword>
<dbReference type="AlphaFoldDB" id="A0A014PUL5"/>
<reference evidence="6 7" key="1">
    <citation type="submission" date="2014-02" db="EMBL/GenBank/DDBJ databases">
        <title>Draft genome of Erwinia mallotivora strain BT-MARDI, a papaya dieback pathogen.</title>
        <authorList>
            <person name="Redzuan R."/>
            <person name="Abu Bakar N."/>
            <person name="Badrun R."/>
            <person name="Mohd Raih M.F."/>
            <person name="Rozano L."/>
            <person name="Mat Amin N."/>
        </authorList>
    </citation>
    <scope>NUCLEOTIDE SEQUENCE [LARGE SCALE GENOMIC DNA]</scope>
    <source>
        <strain evidence="6 7">BT-MARDI</strain>
    </source>
</reference>
<keyword evidence="3" id="KW-0010">Activator</keyword>
<dbReference type="OrthoDB" id="9774661at2"/>
<keyword evidence="4" id="KW-0804">Transcription</keyword>
<dbReference type="InterPro" id="IPR036388">
    <property type="entry name" value="WH-like_DNA-bd_sf"/>
</dbReference>
<dbReference type="Gene3D" id="3.30.450.80">
    <property type="entry name" value="Transcription factor LuxR-like, autoinducer-binding domain"/>
    <property type="match status" value="1"/>
</dbReference>
<comment type="caution">
    <text evidence="6">The sequence shown here is derived from an EMBL/GenBank/DDBJ whole genome shotgun (WGS) entry which is preliminary data.</text>
</comment>
<proteinExistence type="predicted"/>
<gene>
    <name evidence="6" type="ORF">BG55_15700</name>
</gene>
<dbReference type="PANTHER" id="PTHR44688">
    <property type="entry name" value="DNA-BINDING TRANSCRIPTIONAL ACTIVATOR DEVR_DOSR"/>
    <property type="match status" value="1"/>
</dbReference>
<protein>
    <submittedName>
        <fullName evidence="6">LuxR family transcriptional regulator</fullName>
    </submittedName>
</protein>
<dbReference type="InterPro" id="IPR005143">
    <property type="entry name" value="TF_LuxR_autoind-bd_dom"/>
</dbReference>
<dbReference type="PANTHER" id="PTHR44688:SF16">
    <property type="entry name" value="DNA-BINDING TRANSCRIPTIONAL ACTIVATOR DEVR_DOSR"/>
    <property type="match status" value="1"/>
</dbReference>
<dbReference type="STRING" id="69222.BG55_15700"/>
<evidence type="ECO:0000256" key="1">
    <source>
        <dbReference type="ARBA" id="ARBA00023015"/>
    </source>
</evidence>
<dbReference type="PATRIC" id="fig|69222.5.peg.3210"/>
<keyword evidence="2" id="KW-0238">DNA-binding</keyword>
<keyword evidence="7" id="KW-1185">Reference proteome</keyword>
<evidence type="ECO:0000256" key="2">
    <source>
        <dbReference type="ARBA" id="ARBA00023125"/>
    </source>
</evidence>
<name>A0A014PUL5_9GAMM</name>
<dbReference type="Pfam" id="PF03472">
    <property type="entry name" value="Autoind_bind"/>
    <property type="match status" value="1"/>
</dbReference>
<dbReference type="RefSeq" id="WP_034938999.1">
    <property type="nucleotide sequence ID" value="NZ_JFHN01000056.1"/>
</dbReference>
<feature type="domain" description="HTH luxR-type" evidence="5">
    <location>
        <begin position="173"/>
        <end position="238"/>
    </location>
</feature>
<dbReference type="NCBIfam" id="NF007561">
    <property type="entry name" value="PRK10188.1"/>
    <property type="match status" value="1"/>
</dbReference>
<dbReference type="SUPFAM" id="SSF75516">
    <property type="entry name" value="Pheromone-binding domain of LuxR-like quorum-sensing transcription factors"/>
    <property type="match status" value="1"/>
</dbReference>
<dbReference type="Pfam" id="PF00196">
    <property type="entry name" value="GerE"/>
    <property type="match status" value="1"/>
</dbReference>
<sequence>MTVETYFSWRNEVQSAFHSAREAEDIILLTEQQTHRLGFDFYALYIRHPVPFTRPRIFIYSNYPEKWVKTWQKQNFAEIDPIIKYCQIPGTLLVWNDAVVREGLQVFEAAKEHGVRSGFSCSRMVKNRAIGVLSMASEKSFDDMVFTQESYLKLQYLTDLILEALQRVKDTSMSVSDVEMSQREIEILRWTAEGKTSAEISLILSISEHTVNFHQKNMQKRFNASNKTQVASYAAAIGLI</sequence>
<evidence type="ECO:0000259" key="5">
    <source>
        <dbReference type="PROSITE" id="PS50043"/>
    </source>
</evidence>
<dbReference type="GO" id="GO:0003677">
    <property type="term" value="F:DNA binding"/>
    <property type="evidence" value="ECO:0007669"/>
    <property type="project" value="UniProtKB-KW"/>
</dbReference>
<dbReference type="CDD" id="cd06170">
    <property type="entry name" value="LuxR_C_like"/>
    <property type="match status" value="1"/>
</dbReference>
<dbReference type="InterPro" id="IPR036693">
    <property type="entry name" value="TF_LuxR_autoind-bd_dom_sf"/>
</dbReference>
<accession>A0A014PUL5</accession>
<dbReference type="Gene3D" id="1.10.10.10">
    <property type="entry name" value="Winged helix-like DNA-binding domain superfamily/Winged helix DNA-binding domain"/>
    <property type="match status" value="1"/>
</dbReference>
<dbReference type="SUPFAM" id="SSF46894">
    <property type="entry name" value="C-terminal effector domain of the bipartite response regulators"/>
    <property type="match status" value="1"/>
</dbReference>
<organism evidence="6 7">
    <name type="scientific">Erwinia mallotivora</name>
    <dbReference type="NCBI Taxonomy" id="69222"/>
    <lineage>
        <taxon>Bacteria</taxon>
        <taxon>Pseudomonadati</taxon>
        <taxon>Pseudomonadota</taxon>
        <taxon>Gammaproteobacteria</taxon>
        <taxon>Enterobacterales</taxon>
        <taxon>Erwiniaceae</taxon>
        <taxon>Erwinia</taxon>
    </lineage>
</organism>
<dbReference type="PROSITE" id="PS50043">
    <property type="entry name" value="HTH_LUXR_2"/>
    <property type="match status" value="1"/>
</dbReference>
<evidence type="ECO:0000256" key="4">
    <source>
        <dbReference type="ARBA" id="ARBA00023163"/>
    </source>
</evidence>
<dbReference type="Proteomes" id="UP000019918">
    <property type="component" value="Unassembled WGS sequence"/>
</dbReference>
<evidence type="ECO:0000313" key="6">
    <source>
        <dbReference type="EMBL" id="EXU74562.1"/>
    </source>
</evidence>
<dbReference type="PRINTS" id="PR00038">
    <property type="entry name" value="HTHLUXR"/>
</dbReference>
<dbReference type="PROSITE" id="PS00622">
    <property type="entry name" value="HTH_LUXR_1"/>
    <property type="match status" value="1"/>
</dbReference>
<dbReference type="EMBL" id="JFHN01000056">
    <property type="protein sequence ID" value="EXU74562.1"/>
    <property type="molecule type" value="Genomic_DNA"/>
</dbReference>
<dbReference type="InterPro" id="IPR016032">
    <property type="entry name" value="Sig_transdc_resp-reg_C-effctor"/>
</dbReference>
<evidence type="ECO:0000313" key="7">
    <source>
        <dbReference type="Proteomes" id="UP000019918"/>
    </source>
</evidence>
<evidence type="ECO:0000256" key="3">
    <source>
        <dbReference type="ARBA" id="ARBA00023159"/>
    </source>
</evidence>
<dbReference type="SMART" id="SM00421">
    <property type="entry name" value="HTH_LUXR"/>
    <property type="match status" value="1"/>
</dbReference>
<dbReference type="FunFam" id="1.10.10.10:FF:000297">
    <property type="entry name" value="DNA-binding transcriptional activator SdiA"/>
    <property type="match status" value="1"/>
</dbReference>
<dbReference type="GO" id="GO:0045893">
    <property type="term" value="P:positive regulation of DNA-templated transcription"/>
    <property type="evidence" value="ECO:0007669"/>
    <property type="project" value="UniProtKB-ARBA"/>
</dbReference>
<dbReference type="InterPro" id="IPR000792">
    <property type="entry name" value="Tscrpt_reg_LuxR_C"/>
</dbReference>